<keyword evidence="3" id="KW-1185">Reference proteome</keyword>
<gene>
    <name evidence="2" type="ORF">VNI00_004393</name>
</gene>
<dbReference type="EMBL" id="JAYKXP010000011">
    <property type="protein sequence ID" value="KAK7053072.1"/>
    <property type="molecule type" value="Genomic_DNA"/>
</dbReference>
<proteinExistence type="predicted"/>
<reference evidence="2 3" key="1">
    <citation type="submission" date="2024-01" db="EMBL/GenBank/DDBJ databases">
        <title>A draft genome for a cacao thread blight-causing isolate of Paramarasmius palmivorus.</title>
        <authorList>
            <person name="Baruah I.K."/>
            <person name="Bukari Y."/>
            <person name="Amoako-Attah I."/>
            <person name="Meinhardt L.W."/>
            <person name="Bailey B.A."/>
            <person name="Cohen S.P."/>
        </authorList>
    </citation>
    <scope>NUCLEOTIDE SEQUENCE [LARGE SCALE GENOMIC DNA]</scope>
    <source>
        <strain evidence="2 3">GH-12</strain>
    </source>
</reference>
<accession>A0AAW0DMM4</accession>
<dbReference type="AlphaFoldDB" id="A0AAW0DMM4"/>
<protein>
    <submittedName>
        <fullName evidence="2">Uncharacterized protein</fullName>
    </submittedName>
</protein>
<comment type="caution">
    <text evidence="2">The sequence shown here is derived from an EMBL/GenBank/DDBJ whole genome shotgun (WGS) entry which is preliminary data.</text>
</comment>
<name>A0AAW0DMM4_9AGAR</name>
<feature type="compositionally biased region" description="Basic and acidic residues" evidence="1">
    <location>
        <begin position="61"/>
        <end position="75"/>
    </location>
</feature>
<evidence type="ECO:0000313" key="3">
    <source>
        <dbReference type="Proteomes" id="UP001383192"/>
    </source>
</evidence>
<feature type="compositionally biased region" description="Low complexity" evidence="1">
    <location>
        <begin position="94"/>
        <end position="109"/>
    </location>
</feature>
<feature type="region of interest" description="Disordered" evidence="1">
    <location>
        <begin position="56"/>
        <end position="80"/>
    </location>
</feature>
<organism evidence="2 3">
    <name type="scientific">Paramarasmius palmivorus</name>
    <dbReference type="NCBI Taxonomy" id="297713"/>
    <lineage>
        <taxon>Eukaryota</taxon>
        <taxon>Fungi</taxon>
        <taxon>Dikarya</taxon>
        <taxon>Basidiomycota</taxon>
        <taxon>Agaricomycotina</taxon>
        <taxon>Agaricomycetes</taxon>
        <taxon>Agaricomycetidae</taxon>
        <taxon>Agaricales</taxon>
        <taxon>Marasmiineae</taxon>
        <taxon>Marasmiaceae</taxon>
        <taxon>Paramarasmius</taxon>
    </lineage>
</organism>
<feature type="region of interest" description="Disordered" evidence="1">
    <location>
        <begin position="94"/>
        <end position="116"/>
    </location>
</feature>
<dbReference type="Proteomes" id="UP001383192">
    <property type="component" value="Unassembled WGS sequence"/>
</dbReference>
<evidence type="ECO:0000256" key="1">
    <source>
        <dbReference type="SAM" id="MobiDB-lite"/>
    </source>
</evidence>
<sequence length="345" mass="38864">MASHDADFPTAEGALLYYRTGIKDGIRRHKAEMKAMKALVEQLGLENAQFRAKLHGQENYGSDREEISGSERASTEGDDSEFVPWEELLRNFPSTSDSAEASTTSSSASLTGPDDDNRRFGIPGYLSAFRSVESELALRRLFDKAHGADSRALTLVKTMCREAHSTSRDLRSWAQRFVLSEWRNPFVINSPTRDIGQVVIPNPRIGDPFEDWYRYYCVHPASLPRGVRTDLEGRPWKPDLWASRLAAQLRPKRIAPAVVRTEFNYHFVELLGTPGAYHQAVTQLGLRISSSLRPEPYNGPSRVTVEDVVQHMAACGISFHMARDQLEPWTRQYKTVGPWPLLGSD</sequence>
<evidence type="ECO:0000313" key="2">
    <source>
        <dbReference type="EMBL" id="KAK7053072.1"/>
    </source>
</evidence>